<dbReference type="NCBIfam" id="TIGR00096">
    <property type="entry name" value="16S rRNA (cytidine(1402)-2'-O)-methyltransferase"/>
    <property type="match status" value="1"/>
</dbReference>
<keyword evidence="4 6" id="KW-0808">Transferase</keyword>
<comment type="catalytic activity">
    <reaction evidence="6">
        <text>cytidine(1402) in 16S rRNA + S-adenosyl-L-methionine = 2'-O-methylcytidine(1402) in 16S rRNA + S-adenosyl-L-homocysteine + H(+)</text>
        <dbReference type="Rhea" id="RHEA:42924"/>
        <dbReference type="Rhea" id="RHEA-COMP:10285"/>
        <dbReference type="Rhea" id="RHEA-COMP:10286"/>
        <dbReference type="ChEBI" id="CHEBI:15378"/>
        <dbReference type="ChEBI" id="CHEBI:57856"/>
        <dbReference type="ChEBI" id="CHEBI:59789"/>
        <dbReference type="ChEBI" id="CHEBI:74495"/>
        <dbReference type="ChEBI" id="CHEBI:82748"/>
        <dbReference type="EC" id="2.1.1.198"/>
    </reaction>
</comment>
<feature type="domain" description="Tetrapyrrole methylase" evidence="7">
    <location>
        <begin position="18"/>
        <end position="218"/>
    </location>
</feature>
<comment type="function">
    <text evidence="6">Catalyzes the 2'-O-methylation of the ribose of cytidine 1402 (C1402) in 16S rRNA.</text>
</comment>
<proteinExistence type="inferred from homology"/>
<dbReference type="PROSITE" id="PS01296">
    <property type="entry name" value="RSMI"/>
    <property type="match status" value="1"/>
</dbReference>
<keyword evidence="3 6" id="KW-0489">Methyltransferase</keyword>
<evidence type="ECO:0000256" key="6">
    <source>
        <dbReference type="HAMAP-Rule" id="MF_01877"/>
    </source>
</evidence>
<gene>
    <name evidence="9" type="primary">yraL</name>
    <name evidence="6" type="synonym">rsmI</name>
    <name evidence="9" type="ORF">NITFAB_0419</name>
</gene>
<dbReference type="InterPro" id="IPR014776">
    <property type="entry name" value="4pyrrole_Mease_sub2"/>
</dbReference>
<dbReference type="EC" id="2.1.1.198" evidence="6"/>
<keyword evidence="2 6" id="KW-0698">rRNA processing</keyword>
<dbReference type="InterPro" id="IPR014777">
    <property type="entry name" value="4pyrrole_Mease_sub1"/>
</dbReference>
<dbReference type="AlphaFoldDB" id="A0A2X0QSM4"/>
<dbReference type="PANTHER" id="PTHR46111">
    <property type="entry name" value="RIBOSOMAL RNA SMALL SUBUNIT METHYLTRANSFERASE I"/>
    <property type="match status" value="1"/>
</dbReference>
<keyword evidence="5 6" id="KW-0949">S-adenosyl-L-methionine</keyword>
<evidence type="ECO:0000256" key="3">
    <source>
        <dbReference type="ARBA" id="ARBA00022603"/>
    </source>
</evidence>
<comment type="subcellular location">
    <subcellularLocation>
        <location evidence="6">Cytoplasm</location>
    </subcellularLocation>
</comment>
<dbReference type="HAMAP" id="MF_01877">
    <property type="entry name" value="16SrRNA_methyltr_I"/>
    <property type="match status" value="1"/>
</dbReference>
<sequence length="292" mass="31741">MKGMVMHGTQSQKLECALYVVATPIGNLRDISLRALDILALSDTIAAEDTRNTANLLMHYSISAKNLVSLHQHNERGVAEKVIALLARGESVALVSDAGTPTISDPGSLLVAGVRAAGHKVIPVPGANAALAALSVSGLVSPHFLFYGFLPNRASARRRELENLAALRCTLVFYEAPHRILECVADLQAVFGHDREIVFAREITKFFESIQRCSLAEALDWLNEDPNRQRGEFVVLVSGAVEQEQGLDAESERVLAELLHDLPLKQAVQLAARITGVGRNMLYQHALSLKPQ</sequence>
<dbReference type="Pfam" id="PF23016">
    <property type="entry name" value="RsmI_C"/>
    <property type="match status" value="1"/>
</dbReference>
<evidence type="ECO:0000259" key="7">
    <source>
        <dbReference type="Pfam" id="PF00590"/>
    </source>
</evidence>
<protein>
    <recommendedName>
        <fullName evidence="6">Ribosomal RNA small subunit methyltransferase I</fullName>
        <ecNumber evidence="6">2.1.1.198</ecNumber>
    </recommendedName>
    <alternativeName>
        <fullName evidence="6">16S rRNA 2'-O-ribose C1402 methyltransferase</fullName>
    </alternativeName>
    <alternativeName>
        <fullName evidence="6">rRNA (cytidine-2'-O-)-methyltransferase RsmI</fullName>
    </alternativeName>
</protein>
<dbReference type="Gene3D" id="3.40.1010.10">
    <property type="entry name" value="Cobalt-precorrin-4 Transmethylase, Domain 1"/>
    <property type="match status" value="1"/>
</dbReference>
<organism evidence="9">
    <name type="scientific">Candidatus Nitrotoga fabula</name>
    <dbReference type="NCBI Taxonomy" id="2182327"/>
    <lineage>
        <taxon>Bacteria</taxon>
        <taxon>Pseudomonadati</taxon>
        <taxon>Pseudomonadota</taxon>
        <taxon>Betaproteobacteria</taxon>
        <taxon>Nitrosomonadales</taxon>
        <taxon>Gallionellaceae</taxon>
        <taxon>Candidatus Nitrotoga</taxon>
    </lineage>
</organism>
<evidence type="ECO:0000256" key="2">
    <source>
        <dbReference type="ARBA" id="ARBA00022552"/>
    </source>
</evidence>
<dbReference type="GO" id="GO:0070677">
    <property type="term" value="F:rRNA (cytosine-2'-O-)-methyltransferase activity"/>
    <property type="evidence" value="ECO:0007669"/>
    <property type="project" value="UniProtKB-UniRule"/>
</dbReference>
<dbReference type="Pfam" id="PF00590">
    <property type="entry name" value="TP_methylase"/>
    <property type="match status" value="1"/>
</dbReference>
<comment type="similarity">
    <text evidence="6">Belongs to the methyltransferase superfamily. RsmI family.</text>
</comment>
<dbReference type="CDD" id="cd11648">
    <property type="entry name" value="RsmI"/>
    <property type="match status" value="1"/>
</dbReference>
<accession>A0A2X0QSM4</accession>
<dbReference type="InterPro" id="IPR000878">
    <property type="entry name" value="4pyrrol_Mease"/>
</dbReference>
<dbReference type="Gene3D" id="3.30.950.10">
    <property type="entry name" value="Methyltransferase, Cobalt-precorrin-4 Transmethylase, Domain 2"/>
    <property type="match status" value="1"/>
</dbReference>
<keyword evidence="1 6" id="KW-0963">Cytoplasm</keyword>
<feature type="domain" description="RsmI HTH" evidence="8">
    <location>
        <begin position="246"/>
        <end position="290"/>
    </location>
</feature>
<dbReference type="FunFam" id="3.30.950.10:FF:000002">
    <property type="entry name" value="Ribosomal RNA small subunit methyltransferase I"/>
    <property type="match status" value="1"/>
</dbReference>
<dbReference type="FunFam" id="3.40.1010.10:FF:000007">
    <property type="entry name" value="Ribosomal RNA small subunit methyltransferase I"/>
    <property type="match status" value="1"/>
</dbReference>
<evidence type="ECO:0000313" key="9">
    <source>
        <dbReference type="EMBL" id="SPS04830.1"/>
    </source>
</evidence>
<dbReference type="PANTHER" id="PTHR46111:SF1">
    <property type="entry name" value="RIBOSOMAL RNA SMALL SUBUNIT METHYLTRANSFERASE I"/>
    <property type="match status" value="1"/>
</dbReference>
<dbReference type="InterPro" id="IPR018063">
    <property type="entry name" value="SAM_MeTrfase_RsmI_CS"/>
</dbReference>
<dbReference type="GO" id="GO:0005737">
    <property type="term" value="C:cytoplasm"/>
    <property type="evidence" value="ECO:0007669"/>
    <property type="project" value="UniProtKB-SubCell"/>
</dbReference>
<evidence type="ECO:0000256" key="1">
    <source>
        <dbReference type="ARBA" id="ARBA00022490"/>
    </source>
</evidence>
<dbReference type="SUPFAM" id="SSF53790">
    <property type="entry name" value="Tetrapyrrole methylase"/>
    <property type="match status" value="1"/>
</dbReference>
<dbReference type="InterPro" id="IPR053910">
    <property type="entry name" value="RsmI_HTH"/>
</dbReference>
<reference evidence="9" key="1">
    <citation type="submission" date="2018-05" db="EMBL/GenBank/DDBJ databases">
        <authorList>
            <person name="Lanie J.A."/>
            <person name="Ng W.-L."/>
            <person name="Kazmierczak K.M."/>
            <person name="Andrzejewski T.M."/>
            <person name="Davidsen T.M."/>
            <person name="Wayne K.J."/>
            <person name="Tettelin H."/>
            <person name="Glass J.I."/>
            <person name="Rusch D."/>
            <person name="Podicherti R."/>
            <person name="Tsui H.-C.T."/>
            <person name="Winkler M.E."/>
        </authorList>
    </citation>
    <scope>NUCLEOTIDE SEQUENCE</scope>
    <source>
        <strain evidence="9">KNB</strain>
    </source>
</reference>
<name>A0A2X0QSM4_9PROT</name>
<dbReference type="InterPro" id="IPR035996">
    <property type="entry name" value="4pyrrol_Methylase_sf"/>
</dbReference>
<dbReference type="InterPro" id="IPR008189">
    <property type="entry name" value="rRNA_ssu_MeTfrase_I"/>
</dbReference>
<evidence type="ECO:0000256" key="4">
    <source>
        <dbReference type="ARBA" id="ARBA00022679"/>
    </source>
</evidence>
<dbReference type="PIRSF" id="PIRSF005917">
    <property type="entry name" value="MTase_YraL"/>
    <property type="match status" value="1"/>
</dbReference>
<evidence type="ECO:0000259" key="8">
    <source>
        <dbReference type="Pfam" id="PF23016"/>
    </source>
</evidence>
<evidence type="ECO:0000256" key="5">
    <source>
        <dbReference type="ARBA" id="ARBA00022691"/>
    </source>
</evidence>
<dbReference type="EMBL" id="LS423452">
    <property type="protein sequence ID" value="SPS04830.1"/>
    <property type="molecule type" value="Genomic_DNA"/>
</dbReference>